<dbReference type="Pfam" id="PF00211">
    <property type="entry name" value="Guanylate_cyc"/>
    <property type="match status" value="1"/>
</dbReference>
<evidence type="ECO:0000256" key="10">
    <source>
        <dbReference type="ARBA" id="ARBA00022989"/>
    </source>
</evidence>
<evidence type="ECO:0000313" key="21">
    <source>
        <dbReference type="Proteomes" id="UP000297613"/>
    </source>
</evidence>
<dbReference type="Proteomes" id="UP000297613">
    <property type="component" value="Unassembled WGS sequence"/>
</dbReference>
<evidence type="ECO:0000256" key="4">
    <source>
        <dbReference type="ARBA" id="ARBA00021420"/>
    </source>
</evidence>
<evidence type="ECO:0000256" key="15">
    <source>
        <dbReference type="ARBA" id="ARBA00032637"/>
    </source>
</evidence>
<dbReference type="Gene3D" id="6.10.250.780">
    <property type="match status" value="1"/>
</dbReference>
<dbReference type="GO" id="GO:0006171">
    <property type="term" value="P:cAMP biosynthetic process"/>
    <property type="evidence" value="ECO:0007669"/>
    <property type="project" value="UniProtKB-KW"/>
</dbReference>
<comment type="subcellular location">
    <subcellularLocation>
        <location evidence="2">Membrane</location>
    </subcellularLocation>
</comment>
<feature type="transmembrane region" description="Helical" evidence="18">
    <location>
        <begin position="77"/>
        <end position="98"/>
    </location>
</feature>
<evidence type="ECO:0000256" key="1">
    <source>
        <dbReference type="ARBA" id="ARBA00001593"/>
    </source>
</evidence>
<dbReference type="GO" id="GO:0004016">
    <property type="term" value="F:adenylate cyclase activity"/>
    <property type="evidence" value="ECO:0007669"/>
    <property type="project" value="UniProtKB-EC"/>
</dbReference>
<evidence type="ECO:0000256" key="12">
    <source>
        <dbReference type="ARBA" id="ARBA00023136"/>
    </source>
</evidence>
<feature type="transmembrane region" description="Helical" evidence="18">
    <location>
        <begin position="104"/>
        <end position="121"/>
    </location>
</feature>
<comment type="subunit">
    <text evidence="16">Homodimer. Can also exist as monomer.</text>
</comment>
<feature type="transmembrane region" description="Helical" evidence="18">
    <location>
        <begin position="52"/>
        <end position="70"/>
    </location>
</feature>
<feature type="transmembrane region" description="Helical" evidence="18">
    <location>
        <begin position="128"/>
        <end position="146"/>
    </location>
</feature>
<evidence type="ECO:0000256" key="13">
    <source>
        <dbReference type="ARBA" id="ARBA00023239"/>
    </source>
</evidence>
<keyword evidence="11" id="KW-0115">cAMP biosynthesis</keyword>
<dbReference type="InterPro" id="IPR029787">
    <property type="entry name" value="Nucleotide_cyclase"/>
</dbReference>
<evidence type="ECO:0000256" key="3">
    <source>
        <dbReference type="ARBA" id="ARBA00012201"/>
    </source>
</evidence>
<dbReference type="EMBL" id="RQGM01000017">
    <property type="protein sequence ID" value="TGL87091.1"/>
    <property type="molecule type" value="Genomic_DNA"/>
</dbReference>
<dbReference type="InterPro" id="IPR050401">
    <property type="entry name" value="Cyclic_nucleotide_synthase"/>
</dbReference>
<dbReference type="RefSeq" id="WP_135573784.1">
    <property type="nucleotide sequence ID" value="NZ_RQGK01000037.1"/>
</dbReference>
<gene>
    <name evidence="20" type="ORF">EHQ83_04830</name>
</gene>
<keyword evidence="13 17" id="KW-0456">Lyase</keyword>
<proteinExistence type="inferred from homology"/>
<keyword evidence="12 18" id="KW-0472">Membrane</keyword>
<evidence type="ECO:0000256" key="9">
    <source>
        <dbReference type="ARBA" id="ARBA00022842"/>
    </source>
</evidence>
<dbReference type="Gene3D" id="3.30.70.1230">
    <property type="entry name" value="Nucleotide cyclase"/>
    <property type="match status" value="1"/>
</dbReference>
<dbReference type="AlphaFoldDB" id="A0A6N4QYZ9"/>
<dbReference type="CDD" id="cd07302">
    <property type="entry name" value="CHD"/>
    <property type="match status" value="1"/>
</dbReference>
<dbReference type="SUPFAM" id="SSF55073">
    <property type="entry name" value="Nucleotide cyclase"/>
    <property type="match status" value="1"/>
</dbReference>
<keyword evidence="9" id="KW-0460">Magnesium</keyword>
<keyword evidence="5 18" id="KW-0812">Transmembrane</keyword>
<keyword evidence="10 18" id="KW-1133">Transmembrane helix</keyword>
<dbReference type="GO" id="GO:0005886">
    <property type="term" value="C:plasma membrane"/>
    <property type="evidence" value="ECO:0007669"/>
    <property type="project" value="UniProtKB-ARBA"/>
</dbReference>
<sequence>MIERILKTVYFVLGDPKKNSLEHRLFNTIAFVNGTLNIFGAFSSFYLENFMMIFLLNFISGTLLMGMYFLSRIKNVYYALFWPFNLTILIYLSSMWFFNGGSIGGNHYYFIPALVIATILLRNHNVWIVYLVYATATAFLYGTEYFNRTLITMYPNETERYLDAGGNYLFVQLLTGLLIFILTRNLNIERKKSDSLLLNVLPETVAEELKRNDSVVPVRYESVSVLFTDMAGFTQIAETMTPEELLSELDLFFCEFDSITKNHGLEKIKTIGDAYMAAGGLPLTNKTHSIDSVLCGLEFQKFMRAKKRERESKKLPYWELRLGIHTGSVVAGVVGTEKFAYDIWGDTVNTASRMESSGIPGEVNVSSQTYELIKDFFICEHRGKIKAKNKGEIDMYLVKKIREGLHDPEDELKPNQMFLRFYEQVQRGEFPI</sequence>
<name>A0A6N4QYZ9_9LEPT</name>
<dbReference type="SMART" id="SM00044">
    <property type="entry name" value="CYCc"/>
    <property type="match status" value="1"/>
</dbReference>
<evidence type="ECO:0000259" key="19">
    <source>
        <dbReference type="PROSITE" id="PS50125"/>
    </source>
</evidence>
<comment type="catalytic activity">
    <reaction evidence="1">
        <text>ATP = 3',5'-cyclic AMP + diphosphate</text>
        <dbReference type="Rhea" id="RHEA:15389"/>
        <dbReference type="ChEBI" id="CHEBI:30616"/>
        <dbReference type="ChEBI" id="CHEBI:33019"/>
        <dbReference type="ChEBI" id="CHEBI:58165"/>
        <dbReference type="EC" id="4.6.1.1"/>
    </reaction>
</comment>
<dbReference type="GO" id="GO:0005524">
    <property type="term" value="F:ATP binding"/>
    <property type="evidence" value="ECO:0007669"/>
    <property type="project" value="UniProtKB-KW"/>
</dbReference>
<dbReference type="GO" id="GO:0035556">
    <property type="term" value="P:intracellular signal transduction"/>
    <property type="evidence" value="ECO:0007669"/>
    <property type="project" value="InterPro"/>
</dbReference>
<evidence type="ECO:0000256" key="17">
    <source>
        <dbReference type="RuleBase" id="RU000405"/>
    </source>
</evidence>
<evidence type="ECO:0000256" key="14">
    <source>
        <dbReference type="ARBA" id="ARBA00032597"/>
    </source>
</evidence>
<evidence type="ECO:0000256" key="11">
    <source>
        <dbReference type="ARBA" id="ARBA00022998"/>
    </source>
</evidence>
<keyword evidence="7" id="KW-0547">Nucleotide-binding</keyword>
<dbReference type="InterPro" id="IPR018297">
    <property type="entry name" value="A/G_cyclase_CS"/>
</dbReference>
<keyword evidence="8" id="KW-0067">ATP-binding</keyword>
<evidence type="ECO:0000256" key="8">
    <source>
        <dbReference type="ARBA" id="ARBA00022840"/>
    </source>
</evidence>
<evidence type="ECO:0000256" key="2">
    <source>
        <dbReference type="ARBA" id="ARBA00004370"/>
    </source>
</evidence>
<dbReference type="PROSITE" id="PS50125">
    <property type="entry name" value="GUANYLATE_CYCLASE_2"/>
    <property type="match status" value="1"/>
</dbReference>
<reference evidence="20 21" key="1">
    <citation type="journal article" date="2019" name="PLoS Negl. Trop. Dis.">
        <title>Revisiting the worldwide diversity of Leptospira species in the environment.</title>
        <authorList>
            <person name="Vincent A.T."/>
            <person name="Schiettekatte O."/>
            <person name="Bourhy P."/>
            <person name="Veyrier F.J."/>
            <person name="Picardeau M."/>
        </authorList>
    </citation>
    <scope>NUCLEOTIDE SEQUENCE [LARGE SCALE GENOMIC DNA]</scope>
    <source>
        <strain evidence="20 21">201702445</strain>
    </source>
</reference>
<protein>
    <recommendedName>
        <fullName evidence="4">Adenylate cyclase</fullName>
        <ecNumber evidence="3">4.6.1.1</ecNumber>
    </recommendedName>
    <alternativeName>
        <fullName evidence="14">ATP pyrophosphate-lyase</fullName>
    </alternativeName>
    <alternativeName>
        <fullName evidence="15">Adenylyl cyclase</fullName>
    </alternativeName>
</protein>
<accession>A0A6N4QYZ9</accession>
<evidence type="ECO:0000313" key="20">
    <source>
        <dbReference type="EMBL" id="TGL87091.1"/>
    </source>
</evidence>
<dbReference type="EC" id="4.6.1.1" evidence="3"/>
<feature type="transmembrane region" description="Helical" evidence="18">
    <location>
        <begin position="166"/>
        <end position="183"/>
    </location>
</feature>
<keyword evidence="6" id="KW-0479">Metal-binding</keyword>
<dbReference type="PANTHER" id="PTHR11920:SF335">
    <property type="entry name" value="GUANYLATE CYCLASE"/>
    <property type="match status" value="1"/>
</dbReference>
<evidence type="ECO:0000256" key="18">
    <source>
        <dbReference type="SAM" id="Phobius"/>
    </source>
</evidence>
<dbReference type="FunFam" id="3.30.70.1230:FF:000033">
    <property type="entry name" value="Adenylate cyclase"/>
    <property type="match status" value="1"/>
</dbReference>
<comment type="similarity">
    <text evidence="17">Belongs to the adenylyl cyclase class-4/guanylyl cyclase family.</text>
</comment>
<dbReference type="PANTHER" id="PTHR11920">
    <property type="entry name" value="GUANYLYL CYCLASE"/>
    <property type="match status" value="1"/>
</dbReference>
<dbReference type="GO" id="GO:0046872">
    <property type="term" value="F:metal ion binding"/>
    <property type="evidence" value="ECO:0007669"/>
    <property type="project" value="UniProtKB-KW"/>
</dbReference>
<evidence type="ECO:0000256" key="5">
    <source>
        <dbReference type="ARBA" id="ARBA00022692"/>
    </source>
</evidence>
<evidence type="ECO:0000256" key="6">
    <source>
        <dbReference type="ARBA" id="ARBA00022723"/>
    </source>
</evidence>
<feature type="transmembrane region" description="Helical" evidence="18">
    <location>
        <begin position="25"/>
        <end position="46"/>
    </location>
</feature>
<dbReference type="InterPro" id="IPR001054">
    <property type="entry name" value="A/G_cyclase"/>
</dbReference>
<comment type="caution">
    <text evidence="20">The sequence shown here is derived from an EMBL/GenBank/DDBJ whole genome shotgun (WGS) entry which is preliminary data.</text>
</comment>
<feature type="domain" description="Guanylate cyclase" evidence="19">
    <location>
        <begin position="224"/>
        <end position="355"/>
    </location>
</feature>
<dbReference type="PROSITE" id="PS00452">
    <property type="entry name" value="GUANYLATE_CYCLASE_1"/>
    <property type="match status" value="1"/>
</dbReference>
<evidence type="ECO:0000256" key="7">
    <source>
        <dbReference type="ARBA" id="ARBA00022741"/>
    </source>
</evidence>
<organism evidence="20 21">
    <name type="scientific">Leptospira yasudae</name>
    <dbReference type="NCBI Taxonomy" id="2202201"/>
    <lineage>
        <taxon>Bacteria</taxon>
        <taxon>Pseudomonadati</taxon>
        <taxon>Spirochaetota</taxon>
        <taxon>Spirochaetia</taxon>
        <taxon>Leptospirales</taxon>
        <taxon>Leptospiraceae</taxon>
        <taxon>Leptospira</taxon>
    </lineage>
</organism>
<evidence type="ECO:0000256" key="16">
    <source>
        <dbReference type="ARBA" id="ARBA00064436"/>
    </source>
</evidence>